<sequence length="150" mass="17245">MIDIEIGRTPTGKRSFPLAFRIEFLRRWDACVERGARTRLLREHALAESTVRRWTDARDRGEWTTSMVAAAEKPGRRMDSRDRAELARLRTENEALRRQVEQAEAAQEILGKAFELLEQVTKSSTPPSPIPPALMSADEYAQWLTRHKLS</sequence>
<organism evidence="2 3">
    <name type="scientific">Rhodococcus rhodochrous KG-21</name>
    <dbReference type="NCBI Taxonomy" id="1441923"/>
    <lineage>
        <taxon>Bacteria</taxon>
        <taxon>Bacillati</taxon>
        <taxon>Actinomycetota</taxon>
        <taxon>Actinomycetes</taxon>
        <taxon>Mycobacteriales</taxon>
        <taxon>Nocardiaceae</taxon>
        <taxon>Rhodococcus</taxon>
    </lineage>
</organism>
<reference evidence="2 3" key="1">
    <citation type="journal article" date="2015" name="Genome Announc.">
        <title>Draft Genome Sequence of Rhodococcus rhodochrous Strain KG-21, a Soil Isolate from Oil Fields of Krishna-Godavari Basin, India.</title>
        <authorList>
            <person name="Dawar C."/>
            <person name="Aggarwal R.K."/>
        </authorList>
    </citation>
    <scope>NUCLEOTIDE SEQUENCE [LARGE SCALE GENOMIC DNA]</scope>
    <source>
        <strain evidence="2 3">KG-21</strain>
    </source>
</reference>
<dbReference type="EMBL" id="AZYO01000193">
    <property type="protein sequence ID" value="KOS53050.1"/>
    <property type="molecule type" value="Genomic_DNA"/>
</dbReference>
<dbReference type="SUPFAM" id="SSF46689">
    <property type="entry name" value="Homeodomain-like"/>
    <property type="match status" value="1"/>
</dbReference>
<evidence type="ECO:0000313" key="2">
    <source>
        <dbReference type="EMBL" id="KOS53050.1"/>
    </source>
</evidence>
<evidence type="ECO:0008006" key="4">
    <source>
        <dbReference type="Google" id="ProtNLM"/>
    </source>
</evidence>
<keyword evidence="1" id="KW-0175">Coiled coil</keyword>
<name>A0A0M9WL65_RHORH</name>
<dbReference type="RefSeq" id="WP_054375381.1">
    <property type="nucleotide sequence ID" value="NZ_AZYO01000193.1"/>
</dbReference>
<dbReference type="PATRIC" id="fig|1441923.3.peg.6065"/>
<reference evidence="3" key="2">
    <citation type="submission" date="2015-01" db="EMBL/GenBank/DDBJ databases">
        <title>Draft genome sequence of potential hydrocarbon metabolising strain of Rhodococcus rhodochrous.</title>
        <authorList>
            <person name="Aggarwal R.K."/>
            <person name="Dawar C."/>
        </authorList>
    </citation>
    <scope>NUCLEOTIDE SEQUENCE [LARGE SCALE GENOMIC DNA]</scope>
    <source>
        <strain evidence="3">KG-21</strain>
    </source>
</reference>
<evidence type="ECO:0000256" key="1">
    <source>
        <dbReference type="SAM" id="Coils"/>
    </source>
</evidence>
<dbReference type="AlphaFoldDB" id="A0A0M9WL65"/>
<evidence type="ECO:0000313" key="3">
    <source>
        <dbReference type="Proteomes" id="UP000037712"/>
    </source>
</evidence>
<feature type="coiled-coil region" evidence="1">
    <location>
        <begin position="86"/>
        <end position="113"/>
    </location>
</feature>
<proteinExistence type="predicted"/>
<dbReference type="Proteomes" id="UP000037712">
    <property type="component" value="Unassembled WGS sequence"/>
</dbReference>
<gene>
    <name evidence="2" type="ORF">Z051_27710</name>
</gene>
<dbReference type="InterPro" id="IPR009057">
    <property type="entry name" value="Homeodomain-like_sf"/>
</dbReference>
<accession>A0A0M9WL65</accession>
<comment type="caution">
    <text evidence="2">The sequence shown here is derived from an EMBL/GenBank/DDBJ whole genome shotgun (WGS) entry which is preliminary data.</text>
</comment>
<protein>
    <recommendedName>
        <fullName evidence="4">Transposase</fullName>
    </recommendedName>
</protein>